<gene>
    <name evidence="1" type="ORF">BkAM31D_21260</name>
</gene>
<dbReference type="EMBL" id="CP020814">
    <property type="protein sequence ID" value="ARK32171.1"/>
    <property type="molecule type" value="Genomic_DNA"/>
</dbReference>
<sequence length="72" mass="8269">MEKVIKSVGVIGSNIDQRPNYDVGEGIYYGGPVIAYIVEEDSTFFFFDKEDNLLMEIRNCPVVVRYQIESEE</sequence>
<dbReference type="Proteomes" id="UP000193006">
    <property type="component" value="Chromosome"/>
</dbReference>
<dbReference type="AlphaFoldDB" id="A0A1X9MKI5"/>
<accession>A0A1X9MKI5</accession>
<dbReference type="KEGG" id="bkw:BkAM31D_21260"/>
<evidence type="ECO:0000313" key="2">
    <source>
        <dbReference type="Proteomes" id="UP000193006"/>
    </source>
</evidence>
<reference evidence="1 2" key="1">
    <citation type="submission" date="2017-04" db="EMBL/GenBank/DDBJ databases">
        <title>Bacillus krulwichiae AM31D Genome sequencing and assembly.</title>
        <authorList>
            <person name="Krulwich T.A."/>
            <person name="Anastor L."/>
            <person name="Ehrlich R."/>
            <person name="Ehrlich G.D."/>
            <person name="Janto B."/>
        </authorList>
    </citation>
    <scope>NUCLEOTIDE SEQUENCE [LARGE SCALE GENOMIC DNA]</scope>
    <source>
        <strain evidence="1 2">AM31D</strain>
    </source>
</reference>
<keyword evidence="2" id="KW-1185">Reference proteome</keyword>
<evidence type="ECO:0000313" key="1">
    <source>
        <dbReference type="EMBL" id="ARK32171.1"/>
    </source>
</evidence>
<dbReference type="RefSeq" id="WP_066160471.1">
    <property type="nucleotide sequence ID" value="NZ_CP020814.1"/>
</dbReference>
<name>A0A1X9MKI5_9BACI</name>
<protein>
    <submittedName>
        <fullName evidence="1">Uncharacterized protein</fullName>
    </submittedName>
</protein>
<dbReference type="STRING" id="199441.BkAM31D_21260"/>
<organism evidence="1 2">
    <name type="scientific">Halalkalibacter krulwichiae</name>
    <dbReference type="NCBI Taxonomy" id="199441"/>
    <lineage>
        <taxon>Bacteria</taxon>
        <taxon>Bacillati</taxon>
        <taxon>Bacillota</taxon>
        <taxon>Bacilli</taxon>
        <taxon>Bacillales</taxon>
        <taxon>Bacillaceae</taxon>
        <taxon>Halalkalibacter</taxon>
    </lineage>
</organism>
<proteinExistence type="predicted"/>